<feature type="domain" description="CHK kinase-like" evidence="1">
    <location>
        <begin position="13"/>
        <end position="189"/>
    </location>
</feature>
<protein>
    <submittedName>
        <fullName evidence="4">CHK domain-containing protein</fullName>
    </submittedName>
</protein>
<accession>A0A0R3PZW9</accession>
<reference evidence="4" key="1">
    <citation type="submission" date="2017-02" db="UniProtKB">
        <authorList>
            <consortium name="WormBaseParasite"/>
        </authorList>
    </citation>
    <scope>IDENTIFICATION</scope>
</reference>
<dbReference type="Proteomes" id="UP000267027">
    <property type="component" value="Unassembled WGS sequence"/>
</dbReference>
<dbReference type="InterPro" id="IPR015897">
    <property type="entry name" value="CHK_kinase-like"/>
</dbReference>
<dbReference type="WBParaSite" id="ACOC_0001216301-mRNA-1">
    <property type="protein sequence ID" value="ACOC_0001216301-mRNA-1"/>
    <property type="gene ID" value="ACOC_0001216301"/>
</dbReference>
<evidence type="ECO:0000313" key="4">
    <source>
        <dbReference type="WBParaSite" id="ACOC_0001216301-mRNA-1"/>
    </source>
</evidence>
<keyword evidence="3" id="KW-1185">Reference proteome</keyword>
<dbReference type="AlphaFoldDB" id="A0A0R3PZW9"/>
<sequence>MKKFSENNPLKGYIIMEYLDNLKTVHIYENITAGSMKQILRAIAVLEAMSLDFSPQGKNDFIDKPFTGIYGVAYNNETFGNLMKVLRTLKGDNLSNKLHLLEKALPYLVDLEWADRLPEEMGVRKQKKHCFIRIARKELPQMLQTAHFGCPAFDLVRVMCACLSGKDRQEQWEELLDEFYGYLKEECGNRDMPYTLKQLKESYRRFFPLGGLMIMPMIGPLFDIICKSGDKEQNQKRFEVVMEKTVCLLDDILYFHNRNMEQKRREITD</sequence>
<dbReference type="InterPro" id="IPR011009">
    <property type="entry name" value="Kinase-like_dom_sf"/>
</dbReference>
<dbReference type="Pfam" id="PF07914">
    <property type="entry name" value="DUF1679"/>
    <property type="match status" value="2"/>
</dbReference>
<reference evidence="2 3" key="2">
    <citation type="submission" date="2018-11" db="EMBL/GenBank/DDBJ databases">
        <authorList>
            <consortium name="Pathogen Informatics"/>
        </authorList>
    </citation>
    <scope>NUCLEOTIDE SEQUENCE [LARGE SCALE GENOMIC DNA]</scope>
    <source>
        <strain evidence="2 3">Costa Rica</strain>
    </source>
</reference>
<dbReference type="InterPro" id="IPR012877">
    <property type="entry name" value="Dhs-27"/>
</dbReference>
<dbReference type="EMBL" id="UYYA01004918">
    <property type="protein sequence ID" value="VDM63749.1"/>
    <property type="molecule type" value="Genomic_DNA"/>
</dbReference>
<dbReference type="InterPro" id="IPR052961">
    <property type="entry name" value="Oxido-Kinase-like_Enzymes"/>
</dbReference>
<dbReference type="OrthoDB" id="5777157at2759"/>
<evidence type="ECO:0000313" key="2">
    <source>
        <dbReference type="EMBL" id="VDM63749.1"/>
    </source>
</evidence>
<evidence type="ECO:0000259" key="1">
    <source>
        <dbReference type="SMART" id="SM00587"/>
    </source>
</evidence>
<dbReference type="OMA" id="CFIRIAR"/>
<name>A0A0R3PZW9_ANGCS</name>
<evidence type="ECO:0000313" key="3">
    <source>
        <dbReference type="Proteomes" id="UP000267027"/>
    </source>
</evidence>
<dbReference type="SUPFAM" id="SSF56112">
    <property type="entry name" value="Protein kinase-like (PK-like)"/>
    <property type="match status" value="1"/>
</dbReference>
<gene>
    <name evidence="2" type="ORF">ACOC_LOCUS12164</name>
</gene>
<dbReference type="PANTHER" id="PTHR23020:SF8">
    <property type="entry name" value="CHK KINASE-LIKE DOMAIN-CONTAINING PROTEIN"/>
    <property type="match status" value="1"/>
</dbReference>
<dbReference type="PANTHER" id="PTHR23020">
    <property type="entry name" value="UNCHARACTERIZED NUCLEAR HORMONE RECEPTOR-RELATED"/>
    <property type="match status" value="1"/>
</dbReference>
<dbReference type="SMART" id="SM00587">
    <property type="entry name" value="CHK"/>
    <property type="match status" value="1"/>
</dbReference>
<organism evidence="4">
    <name type="scientific">Angiostrongylus costaricensis</name>
    <name type="common">Nematode worm</name>
    <dbReference type="NCBI Taxonomy" id="334426"/>
    <lineage>
        <taxon>Eukaryota</taxon>
        <taxon>Metazoa</taxon>
        <taxon>Ecdysozoa</taxon>
        <taxon>Nematoda</taxon>
        <taxon>Chromadorea</taxon>
        <taxon>Rhabditida</taxon>
        <taxon>Rhabditina</taxon>
        <taxon>Rhabditomorpha</taxon>
        <taxon>Strongyloidea</taxon>
        <taxon>Metastrongylidae</taxon>
        <taxon>Angiostrongylus</taxon>
    </lineage>
</organism>
<proteinExistence type="predicted"/>